<accession>A0A8S1S2P5</accession>
<dbReference type="OrthoDB" id="60033at2759"/>
<gene>
    <name evidence="1" type="ORF">PPENT_87.1.T0020278</name>
</gene>
<sequence>MLSNRTINLENDRDSQLVKSGSYISIRLNDLEKQSEILLPISSKYLKKRININNLITKKMKIYSLKNVYTYFQQMIFLLNKQQT</sequence>
<organism evidence="1 2">
    <name type="scientific">Paramecium pentaurelia</name>
    <dbReference type="NCBI Taxonomy" id="43138"/>
    <lineage>
        <taxon>Eukaryota</taxon>
        <taxon>Sar</taxon>
        <taxon>Alveolata</taxon>
        <taxon>Ciliophora</taxon>
        <taxon>Intramacronucleata</taxon>
        <taxon>Oligohymenophorea</taxon>
        <taxon>Peniculida</taxon>
        <taxon>Parameciidae</taxon>
        <taxon>Paramecium</taxon>
    </lineage>
</organism>
<keyword evidence="2" id="KW-1185">Reference proteome</keyword>
<dbReference type="Proteomes" id="UP000689195">
    <property type="component" value="Unassembled WGS sequence"/>
</dbReference>
<name>A0A8S1S2P5_9CILI</name>
<evidence type="ECO:0000313" key="1">
    <source>
        <dbReference type="EMBL" id="CAD8133194.1"/>
    </source>
</evidence>
<comment type="caution">
    <text evidence="1">The sequence shown here is derived from an EMBL/GenBank/DDBJ whole genome shotgun (WGS) entry which is preliminary data.</text>
</comment>
<dbReference type="AlphaFoldDB" id="A0A8S1S2P5"/>
<proteinExistence type="predicted"/>
<evidence type="ECO:0000313" key="2">
    <source>
        <dbReference type="Proteomes" id="UP000689195"/>
    </source>
</evidence>
<dbReference type="EMBL" id="CAJJDO010000002">
    <property type="protein sequence ID" value="CAD8133194.1"/>
    <property type="molecule type" value="Genomic_DNA"/>
</dbReference>
<reference evidence="1" key="1">
    <citation type="submission" date="2021-01" db="EMBL/GenBank/DDBJ databases">
        <authorList>
            <consortium name="Genoscope - CEA"/>
            <person name="William W."/>
        </authorList>
    </citation>
    <scope>NUCLEOTIDE SEQUENCE</scope>
</reference>
<protein>
    <submittedName>
        <fullName evidence="1">Uncharacterized protein</fullName>
    </submittedName>
</protein>